<evidence type="ECO:0000256" key="6">
    <source>
        <dbReference type="ARBA" id="ARBA00023242"/>
    </source>
</evidence>
<keyword evidence="10" id="KW-1185">Reference proteome</keyword>
<dbReference type="GO" id="GO:0008270">
    <property type="term" value="F:zinc ion binding"/>
    <property type="evidence" value="ECO:0007669"/>
    <property type="project" value="UniProtKB-KW"/>
</dbReference>
<protein>
    <recommendedName>
        <fullName evidence="8">Xylanolytic transcriptional activator regulatory domain-containing protein</fullName>
    </recommendedName>
</protein>
<keyword evidence="3" id="KW-0677">Repeat</keyword>
<feature type="compositionally biased region" description="Low complexity" evidence="7">
    <location>
        <begin position="8"/>
        <end position="20"/>
    </location>
</feature>
<proteinExistence type="predicted"/>
<feature type="compositionally biased region" description="Polar residues" evidence="7">
    <location>
        <begin position="30"/>
        <end position="66"/>
    </location>
</feature>
<evidence type="ECO:0000313" key="9">
    <source>
        <dbReference type="EMBL" id="KAK5952775.1"/>
    </source>
</evidence>
<dbReference type="GO" id="GO:0000978">
    <property type="term" value="F:RNA polymerase II cis-regulatory region sequence-specific DNA binding"/>
    <property type="evidence" value="ECO:0007669"/>
    <property type="project" value="InterPro"/>
</dbReference>
<dbReference type="Proteomes" id="UP001316803">
    <property type="component" value="Unassembled WGS sequence"/>
</dbReference>
<dbReference type="InterPro" id="IPR051059">
    <property type="entry name" value="VerF-like"/>
</dbReference>
<keyword evidence="5" id="KW-0862">Zinc</keyword>
<gene>
    <name evidence="9" type="ORF">OHC33_006368</name>
</gene>
<dbReference type="GO" id="GO:0000981">
    <property type="term" value="F:DNA-binding transcription factor activity, RNA polymerase II-specific"/>
    <property type="evidence" value="ECO:0007669"/>
    <property type="project" value="InterPro"/>
</dbReference>
<dbReference type="GO" id="GO:0000785">
    <property type="term" value="C:chromatin"/>
    <property type="evidence" value="ECO:0007669"/>
    <property type="project" value="TreeGrafter"/>
</dbReference>
<dbReference type="GO" id="GO:0005634">
    <property type="term" value="C:nucleus"/>
    <property type="evidence" value="ECO:0007669"/>
    <property type="project" value="UniProtKB-SubCell"/>
</dbReference>
<evidence type="ECO:0000256" key="2">
    <source>
        <dbReference type="ARBA" id="ARBA00022723"/>
    </source>
</evidence>
<accession>A0AAN8I877</accession>
<sequence length="770" mass="86180">MYEAQPESSSGSGSLTTGLGQMLDGRLAHTSPSASRAQMVTSAISNNVQSPPDYQPQSGLTGSINGFSIDMLNHQGPTAPPSKDYSRHPGLNHNDYALPTLPEIDESPASIRDEFTAWLFDEQFPNPTGGPFLNSAMNTFGMLSNDFMHFGSTPMFEDFTHDVLPHPVGLETIATPSDFEMITAEDIAWLSSSKRSKLVELMQVRFIDAENKDITSLRLEIFNDDIDAEDHVLSLRSMQLYLGSYWKHFHRQLPILHQPTFSADGANDLLVLAVMAIGASQLGARHGRLKTAAASRFAAFVAWHLRWQIFMHVDFRPPAKLWVFQTLLLLEVYEKVGSTRQMHERAHVHSATMINLMRRGTTLIGDDETARRTPGPTTPDEAWHRWIETESTRRAAFAAFVIDATHAVMFGHAAIMVVHELKLPLPCDDALWSATSAAEVGRVHASLHTHGIKPTTFLDGLKRTLTGKKVKTNNFGRTILMAGLLSITWHLHQRDLQISSLGASSSLGMPGIWREALAKSFDFWKRDFDESMIHMKNASLPWQQVTSSEDRDACSAAGVLHHLGHITLHVEVLDCQIFTGAQKLFGRAISRADHDRTRHKMLEWGKTSAARSAAFHALEIIRPTVMQTTNSSDFYNCRADCLLNRAWAIYYSLLVLWSYGYALDGVLRPYPNQLPTHQTYPSPDLSWTNHVHTPMTESQFEDQLNDARAYFNTIGNAKSPDDLRMLQTGRNRLVGLLGLFASSFRDSRWELLQEGAQRLEKAIQILRGSE</sequence>
<comment type="caution">
    <text evidence="9">The sequence shown here is derived from an EMBL/GenBank/DDBJ whole genome shotgun (WGS) entry which is preliminary data.</text>
</comment>
<dbReference type="EMBL" id="JAKLMC020000014">
    <property type="protein sequence ID" value="KAK5952775.1"/>
    <property type="molecule type" value="Genomic_DNA"/>
</dbReference>
<feature type="region of interest" description="Disordered" evidence="7">
    <location>
        <begin position="1"/>
        <end position="85"/>
    </location>
</feature>
<dbReference type="GO" id="GO:0006351">
    <property type="term" value="P:DNA-templated transcription"/>
    <property type="evidence" value="ECO:0007669"/>
    <property type="project" value="InterPro"/>
</dbReference>
<keyword evidence="6" id="KW-0539">Nucleus</keyword>
<feature type="domain" description="Xylanolytic transcriptional activator regulatory" evidence="8">
    <location>
        <begin position="242"/>
        <end position="525"/>
    </location>
</feature>
<name>A0AAN8I877_9EURO</name>
<dbReference type="CDD" id="cd12148">
    <property type="entry name" value="fungal_TF_MHR"/>
    <property type="match status" value="1"/>
</dbReference>
<evidence type="ECO:0000256" key="7">
    <source>
        <dbReference type="SAM" id="MobiDB-lite"/>
    </source>
</evidence>
<evidence type="ECO:0000256" key="3">
    <source>
        <dbReference type="ARBA" id="ARBA00022737"/>
    </source>
</evidence>
<comment type="subcellular location">
    <subcellularLocation>
        <location evidence="1">Nucleus</location>
    </subcellularLocation>
</comment>
<evidence type="ECO:0000259" key="8">
    <source>
        <dbReference type="Pfam" id="PF04082"/>
    </source>
</evidence>
<dbReference type="AlphaFoldDB" id="A0AAN8I877"/>
<evidence type="ECO:0000256" key="4">
    <source>
        <dbReference type="ARBA" id="ARBA00022771"/>
    </source>
</evidence>
<dbReference type="PANTHER" id="PTHR40626">
    <property type="entry name" value="MIP31509P"/>
    <property type="match status" value="1"/>
</dbReference>
<evidence type="ECO:0000256" key="5">
    <source>
        <dbReference type="ARBA" id="ARBA00022833"/>
    </source>
</evidence>
<dbReference type="Pfam" id="PF04082">
    <property type="entry name" value="Fungal_trans"/>
    <property type="match status" value="1"/>
</dbReference>
<evidence type="ECO:0000256" key="1">
    <source>
        <dbReference type="ARBA" id="ARBA00004123"/>
    </source>
</evidence>
<keyword evidence="4" id="KW-0863">Zinc-finger</keyword>
<dbReference type="PANTHER" id="PTHR40626:SF11">
    <property type="entry name" value="ZINC FINGER PROTEIN YPR022C"/>
    <property type="match status" value="1"/>
</dbReference>
<dbReference type="InterPro" id="IPR007219">
    <property type="entry name" value="XnlR_reg_dom"/>
</dbReference>
<keyword evidence="2" id="KW-0479">Metal-binding</keyword>
<organism evidence="9 10">
    <name type="scientific">Knufia fluminis</name>
    <dbReference type="NCBI Taxonomy" id="191047"/>
    <lineage>
        <taxon>Eukaryota</taxon>
        <taxon>Fungi</taxon>
        <taxon>Dikarya</taxon>
        <taxon>Ascomycota</taxon>
        <taxon>Pezizomycotina</taxon>
        <taxon>Eurotiomycetes</taxon>
        <taxon>Chaetothyriomycetidae</taxon>
        <taxon>Chaetothyriales</taxon>
        <taxon>Trichomeriaceae</taxon>
        <taxon>Knufia</taxon>
    </lineage>
</organism>
<reference evidence="9 10" key="1">
    <citation type="submission" date="2022-12" db="EMBL/GenBank/DDBJ databases">
        <title>Genomic features and morphological characterization of a novel Knufia sp. strain isolated from spacecraft assembly facility.</title>
        <authorList>
            <person name="Teixeira M."/>
            <person name="Chander A.M."/>
            <person name="Stajich J.E."/>
            <person name="Venkateswaran K."/>
        </authorList>
    </citation>
    <scope>NUCLEOTIDE SEQUENCE [LARGE SCALE GENOMIC DNA]</scope>
    <source>
        <strain evidence="9 10">FJI-L2-BK-P2</strain>
    </source>
</reference>
<evidence type="ECO:0000313" key="10">
    <source>
        <dbReference type="Proteomes" id="UP001316803"/>
    </source>
</evidence>